<accession>A0A1R3VCZ7</accession>
<sequence length="109" mass="11838">MWGKGRILQLAAGWACPAPHPGKINAPMQALVPDNPAIHRLAAVSPNPYSAYIKPISGGYRLPSRKAKRNGGFPEARTAPNEGRLAYFEDRYLRGRGKRANAYGGPMLP</sequence>
<evidence type="ECO:0000313" key="2">
    <source>
        <dbReference type="Proteomes" id="UP000188388"/>
    </source>
</evidence>
<keyword evidence="2" id="KW-1185">Reference proteome</keyword>
<organism evidence="1 2">
    <name type="scientific">Mesorhizobium prunaredense</name>
    <dbReference type="NCBI Taxonomy" id="1631249"/>
    <lineage>
        <taxon>Bacteria</taxon>
        <taxon>Pseudomonadati</taxon>
        <taxon>Pseudomonadota</taxon>
        <taxon>Alphaproteobacteria</taxon>
        <taxon>Hyphomicrobiales</taxon>
        <taxon>Phyllobacteriaceae</taxon>
        <taxon>Mesorhizobium</taxon>
    </lineage>
</organism>
<protein>
    <submittedName>
        <fullName evidence="1">Uncharacterized protein</fullName>
    </submittedName>
</protein>
<dbReference type="EMBL" id="FTPD01000023">
    <property type="protein sequence ID" value="SIT56682.1"/>
    <property type="molecule type" value="Genomic_DNA"/>
</dbReference>
<proteinExistence type="predicted"/>
<reference evidence="2" key="1">
    <citation type="submission" date="2017-01" db="EMBL/GenBank/DDBJ databases">
        <authorList>
            <person name="Brunel B."/>
        </authorList>
    </citation>
    <scope>NUCLEOTIDE SEQUENCE [LARGE SCALE GENOMIC DNA]</scope>
</reference>
<name>A0A1R3VCZ7_9HYPH</name>
<evidence type="ECO:0000313" key="1">
    <source>
        <dbReference type="EMBL" id="SIT56682.1"/>
    </source>
</evidence>
<dbReference type="AlphaFoldDB" id="A0A1R3VCZ7"/>
<dbReference type="Proteomes" id="UP000188388">
    <property type="component" value="Unassembled WGS sequence"/>
</dbReference>
<gene>
    <name evidence="1" type="ORF">BQ8794_30131</name>
</gene>